<reference evidence="3" key="1">
    <citation type="journal article" date="2024" name="IScience">
        <title>Strigolactones Initiate the Formation of Haustorium-like Structures in Castilleja.</title>
        <authorList>
            <person name="Buerger M."/>
            <person name="Peterson D."/>
            <person name="Chory J."/>
        </authorList>
    </citation>
    <scope>NUCLEOTIDE SEQUENCE [LARGE SCALE GENOMIC DNA]</scope>
</reference>
<name>A0ABD3BBK0_9LAMI</name>
<evidence type="ECO:0000313" key="3">
    <source>
        <dbReference type="Proteomes" id="UP001632038"/>
    </source>
</evidence>
<dbReference type="Pfam" id="PF23452">
    <property type="entry name" value="HPAT"/>
    <property type="match status" value="1"/>
</dbReference>
<dbReference type="InterPro" id="IPR056508">
    <property type="entry name" value="HPAT-like"/>
</dbReference>
<keyword evidence="3" id="KW-1185">Reference proteome</keyword>
<organism evidence="2 3">
    <name type="scientific">Castilleja foliolosa</name>
    <dbReference type="NCBI Taxonomy" id="1961234"/>
    <lineage>
        <taxon>Eukaryota</taxon>
        <taxon>Viridiplantae</taxon>
        <taxon>Streptophyta</taxon>
        <taxon>Embryophyta</taxon>
        <taxon>Tracheophyta</taxon>
        <taxon>Spermatophyta</taxon>
        <taxon>Magnoliopsida</taxon>
        <taxon>eudicotyledons</taxon>
        <taxon>Gunneridae</taxon>
        <taxon>Pentapetalae</taxon>
        <taxon>asterids</taxon>
        <taxon>lamiids</taxon>
        <taxon>Lamiales</taxon>
        <taxon>Orobanchaceae</taxon>
        <taxon>Pedicularideae</taxon>
        <taxon>Castillejinae</taxon>
        <taxon>Castilleja</taxon>
    </lineage>
</organism>
<gene>
    <name evidence="2" type="ORF">CASFOL_041707</name>
</gene>
<dbReference type="Proteomes" id="UP001632038">
    <property type="component" value="Unassembled WGS sequence"/>
</dbReference>
<evidence type="ECO:0000259" key="1">
    <source>
        <dbReference type="Pfam" id="PF23452"/>
    </source>
</evidence>
<sequence>MYYWFKKQKDKPNSEMGGFTGSSIMDSPIDSWMRSPLLLPNPYPMEWTRPWAFVQWLSKQIMKKSIYILMSEPYHILEKPIQNLSRDGLGAAFHFFFTSSLRNTRPCCTRTLADAVGGELNQPKYLEVLIPPLIAKWQQLSDFDKDLFPLLECFTSLAQPNAVVEDYSGETSSPFPALLDVICSLA</sequence>
<protein>
    <recommendedName>
        <fullName evidence="1">Hydroxyproline O-arabinosyltransferase-like domain-containing protein</fullName>
    </recommendedName>
</protein>
<dbReference type="Gene3D" id="1.25.10.10">
    <property type="entry name" value="Leucine-rich Repeat Variant"/>
    <property type="match status" value="1"/>
</dbReference>
<accession>A0ABD3BBK0</accession>
<evidence type="ECO:0000313" key="2">
    <source>
        <dbReference type="EMBL" id="KAL3614446.1"/>
    </source>
</evidence>
<comment type="caution">
    <text evidence="2">The sequence shown here is derived from an EMBL/GenBank/DDBJ whole genome shotgun (WGS) entry which is preliminary data.</text>
</comment>
<feature type="domain" description="Hydroxyproline O-arabinosyltransferase-like" evidence="1">
    <location>
        <begin position="1"/>
        <end position="107"/>
    </location>
</feature>
<dbReference type="AlphaFoldDB" id="A0ABD3BBK0"/>
<dbReference type="InterPro" id="IPR011989">
    <property type="entry name" value="ARM-like"/>
</dbReference>
<dbReference type="EMBL" id="JAVIJP010000106">
    <property type="protein sequence ID" value="KAL3614446.1"/>
    <property type="molecule type" value="Genomic_DNA"/>
</dbReference>
<proteinExistence type="predicted"/>